<reference evidence="3" key="1">
    <citation type="journal article" date="2013" name="Nat. Genet.">
        <title>The draft genomes of soft-shell turtle and green sea turtle yield insights into the development and evolution of the turtle-specific body plan.</title>
        <authorList>
            <person name="Wang Z."/>
            <person name="Pascual-Anaya J."/>
            <person name="Zadissa A."/>
            <person name="Li W."/>
            <person name="Niimura Y."/>
            <person name="Huang Z."/>
            <person name="Li C."/>
            <person name="White S."/>
            <person name="Xiong Z."/>
            <person name="Fang D."/>
            <person name="Wang B."/>
            <person name="Ming Y."/>
            <person name="Chen Y."/>
            <person name="Zheng Y."/>
            <person name="Kuraku S."/>
            <person name="Pignatelli M."/>
            <person name="Herrero J."/>
            <person name="Beal K."/>
            <person name="Nozawa M."/>
            <person name="Li Q."/>
            <person name="Wang J."/>
            <person name="Zhang H."/>
            <person name="Yu L."/>
            <person name="Shigenobu S."/>
            <person name="Wang J."/>
            <person name="Liu J."/>
            <person name="Flicek P."/>
            <person name="Searle S."/>
            <person name="Wang J."/>
            <person name="Kuratani S."/>
            <person name="Yin Y."/>
            <person name="Aken B."/>
            <person name="Zhang G."/>
            <person name="Irie N."/>
        </authorList>
    </citation>
    <scope>NUCLEOTIDE SEQUENCE [LARGE SCALE GENOMIC DNA]</scope>
</reference>
<proteinExistence type="predicted"/>
<accession>M7B7R6</accession>
<dbReference type="EMBL" id="KB601989">
    <property type="protein sequence ID" value="EMP24297.1"/>
    <property type="molecule type" value="Genomic_DNA"/>
</dbReference>
<name>M7B7R6_CHEMY</name>
<dbReference type="Proteomes" id="UP000031443">
    <property type="component" value="Unassembled WGS sequence"/>
</dbReference>
<dbReference type="AlphaFoldDB" id="M7B7R6"/>
<protein>
    <submittedName>
        <fullName evidence="2">Uncharacterized protein</fullName>
    </submittedName>
</protein>
<evidence type="ECO:0000313" key="2">
    <source>
        <dbReference type="EMBL" id="EMP24297.1"/>
    </source>
</evidence>
<sequence length="403" mass="45394">MDVQEVRIAELAHRTQALEQTCDILENTYHQVIDTEGENKQIPQVDEEDNCTEMELPHVYVVNIIPDISVALVGPGEELPTNGGRISPPLTRLRSKLRQEEQQETEQSGGLGIEDSEGENGGLEETVSSEARKKQVVKCFDGSFDKKLNIASLRQEMKRAAMSNCCESEKKEGQRIKGMMKRTSGIIHFESDMPTVPQATLEPKAESPQKPMPMPDGPKVQTPIPAKRKCKWLQQNSAPKLSTVKVAHTWEIPIPLEEKIPRLHNRTVKEKRESISNVRPVKSSNHLSPIVMVTNEKTSEATEKMVGPMKKGDPVAAHVAHLETVVKLFRLDEEDWVKILQLPVDRALWNMLPPEFPEVEKSFRDTVRLLERNMHPGQAEVPLAANMKQREGESPHEFHFSAA</sequence>
<evidence type="ECO:0000313" key="3">
    <source>
        <dbReference type="Proteomes" id="UP000031443"/>
    </source>
</evidence>
<evidence type="ECO:0000256" key="1">
    <source>
        <dbReference type="SAM" id="MobiDB-lite"/>
    </source>
</evidence>
<gene>
    <name evidence="2" type="ORF">UY3_18532</name>
</gene>
<organism evidence="2 3">
    <name type="scientific">Chelonia mydas</name>
    <name type="common">Green sea-turtle</name>
    <name type="synonym">Chelonia agassizi</name>
    <dbReference type="NCBI Taxonomy" id="8469"/>
    <lineage>
        <taxon>Eukaryota</taxon>
        <taxon>Metazoa</taxon>
        <taxon>Chordata</taxon>
        <taxon>Craniata</taxon>
        <taxon>Vertebrata</taxon>
        <taxon>Euteleostomi</taxon>
        <taxon>Archelosauria</taxon>
        <taxon>Testudinata</taxon>
        <taxon>Testudines</taxon>
        <taxon>Cryptodira</taxon>
        <taxon>Durocryptodira</taxon>
        <taxon>Americhelydia</taxon>
        <taxon>Chelonioidea</taxon>
        <taxon>Cheloniidae</taxon>
        <taxon>Chelonia</taxon>
    </lineage>
</organism>
<feature type="region of interest" description="Disordered" evidence="1">
    <location>
        <begin position="96"/>
        <end position="130"/>
    </location>
</feature>
<keyword evidence="3" id="KW-1185">Reference proteome</keyword>